<dbReference type="InterPro" id="IPR045175">
    <property type="entry name" value="M28_fam"/>
</dbReference>
<keyword evidence="13" id="KW-0325">Glycoprotein</keyword>
<evidence type="ECO:0000256" key="10">
    <source>
        <dbReference type="ARBA" id="ARBA00022989"/>
    </source>
</evidence>
<dbReference type="OrthoDB" id="76293at2759"/>
<organism evidence="20">
    <name type="scientific">Soboliphyme baturini</name>
    <dbReference type="NCBI Taxonomy" id="241478"/>
    <lineage>
        <taxon>Eukaryota</taxon>
        <taxon>Metazoa</taxon>
        <taxon>Ecdysozoa</taxon>
        <taxon>Nematoda</taxon>
        <taxon>Enoplea</taxon>
        <taxon>Dorylaimia</taxon>
        <taxon>Dioctophymatida</taxon>
        <taxon>Dioctophymatoidea</taxon>
        <taxon>Soboliphymatidae</taxon>
        <taxon>Soboliphyme</taxon>
    </lineage>
</organism>
<evidence type="ECO:0000256" key="7">
    <source>
        <dbReference type="ARBA" id="ARBA00022801"/>
    </source>
</evidence>
<evidence type="ECO:0000256" key="4">
    <source>
        <dbReference type="ARBA" id="ARBA00022670"/>
    </source>
</evidence>
<feature type="domain" description="Peptidase M28" evidence="17">
    <location>
        <begin position="134"/>
        <end position="327"/>
    </location>
</feature>
<evidence type="ECO:0000256" key="9">
    <source>
        <dbReference type="ARBA" id="ARBA00022833"/>
    </source>
</evidence>
<comment type="cofactor">
    <cofactor evidence="1">
        <name>Zn(2+)</name>
        <dbReference type="ChEBI" id="CHEBI:29105"/>
    </cofactor>
</comment>
<proteinExistence type="inferred from homology"/>
<reference evidence="20" key="1">
    <citation type="submission" date="2016-06" db="UniProtKB">
        <authorList>
            <consortium name="WormBaseParasite"/>
        </authorList>
    </citation>
    <scope>IDENTIFICATION</scope>
</reference>
<name>A0A183IRJ6_9BILA</name>
<keyword evidence="5 16" id="KW-0812">Transmembrane</keyword>
<reference evidence="18 19" key="2">
    <citation type="submission" date="2018-11" db="EMBL/GenBank/DDBJ databases">
        <authorList>
            <consortium name="Pathogen Informatics"/>
        </authorList>
    </citation>
    <scope>NUCLEOTIDE SEQUENCE [LARGE SCALE GENOMIC DNA]</scope>
</reference>
<sequence>MFESEMRVRRREPKSDPRVEDQWSPFTFKKESLILISRRRWLLIIAVFVSVFVVVTHLNNRLPRAVLAMEAGDTQFSEERARLFLTKLTALGPRTTGAMTSQHNVLEVFEQHPTGCFPLKFFDQFVNCYQNVTNIIVRIGRSSVPAPSLLLNCHYDSFISSPGASDDGVNCAIMLDLLYIFSKVTAPLKNDIIFLFNGAEENVLEGSHGFITLHDLRHSVKAFINLEGAGASGREVLFQSGPQNYWLLQTYVKNVPYPHCSTLAQEIFQSGKFPGETDFRIFWHYGNLSGLDIAYFRNGYVYHNEFDRPEFIASGAIQRTGDNLLTLVRATLLSSCLETDCPQQTQAFVFFDLFGLFTVSYLRSTSVVFNLSLVLVVLLKLVSSFTPG</sequence>
<gene>
    <name evidence="18" type="ORF">SBAD_LOCUS6243</name>
</gene>
<keyword evidence="11" id="KW-0482">Metalloprotease</keyword>
<dbReference type="CDD" id="cd03875">
    <property type="entry name" value="M28_Fxna_like"/>
    <property type="match status" value="1"/>
</dbReference>
<keyword evidence="4" id="KW-0645">Protease</keyword>
<evidence type="ECO:0000256" key="1">
    <source>
        <dbReference type="ARBA" id="ARBA00001947"/>
    </source>
</evidence>
<feature type="region of interest" description="Disordered" evidence="15">
    <location>
        <begin position="1"/>
        <end position="20"/>
    </location>
</feature>
<dbReference type="AlphaFoldDB" id="A0A183IRJ6"/>
<dbReference type="GO" id="GO:0006508">
    <property type="term" value="P:proteolysis"/>
    <property type="evidence" value="ECO:0007669"/>
    <property type="project" value="UniProtKB-KW"/>
</dbReference>
<keyword evidence="19" id="KW-1185">Reference proteome</keyword>
<evidence type="ECO:0000256" key="3">
    <source>
        <dbReference type="ARBA" id="ARBA00010918"/>
    </source>
</evidence>
<keyword evidence="9" id="KW-0862">Zinc</keyword>
<dbReference type="Pfam" id="PF04389">
    <property type="entry name" value="Peptidase_M28"/>
    <property type="match status" value="1"/>
</dbReference>
<evidence type="ECO:0000256" key="12">
    <source>
        <dbReference type="ARBA" id="ARBA00023136"/>
    </source>
</evidence>
<protein>
    <recommendedName>
        <fullName evidence="14">FXNA-like protease</fullName>
    </recommendedName>
</protein>
<evidence type="ECO:0000313" key="19">
    <source>
        <dbReference type="Proteomes" id="UP000270296"/>
    </source>
</evidence>
<dbReference type="GO" id="GO:0046872">
    <property type="term" value="F:metal ion binding"/>
    <property type="evidence" value="ECO:0007669"/>
    <property type="project" value="UniProtKB-KW"/>
</dbReference>
<dbReference type="WBParaSite" id="SBAD_0000648601-mRNA-1">
    <property type="protein sequence ID" value="SBAD_0000648601-mRNA-1"/>
    <property type="gene ID" value="SBAD_0000648601"/>
</dbReference>
<evidence type="ECO:0000313" key="20">
    <source>
        <dbReference type="WBParaSite" id="SBAD_0000648601-mRNA-1"/>
    </source>
</evidence>
<evidence type="ECO:0000313" key="18">
    <source>
        <dbReference type="EMBL" id="VDP09588.1"/>
    </source>
</evidence>
<keyword evidence="12 16" id="KW-0472">Membrane</keyword>
<keyword evidence="6" id="KW-0479">Metal-binding</keyword>
<dbReference type="InterPro" id="IPR007484">
    <property type="entry name" value="Peptidase_M28"/>
</dbReference>
<dbReference type="GO" id="GO:0008235">
    <property type="term" value="F:metalloexopeptidase activity"/>
    <property type="evidence" value="ECO:0007669"/>
    <property type="project" value="InterPro"/>
</dbReference>
<evidence type="ECO:0000256" key="8">
    <source>
        <dbReference type="ARBA" id="ARBA00022824"/>
    </source>
</evidence>
<comment type="similarity">
    <text evidence="3">Belongs to the peptidase M28 family.</text>
</comment>
<evidence type="ECO:0000256" key="6">
    <source>
        <dbReference type="ARBA" id="ARBA00022723"/>
    </source>
</evidence>
<feature type="transmembrane region" description="Helical" evidence="16">
    <location>
        <begin position="41"/>
        <end position="58"/>
    </location>
</feature>
<keyword evidence="8" id="KW-0256">Endoplasmic reticulum</keyword>
<dbReference type="InterPro" id="IPR048024">
    <property type="entry name" value="Fxna-like_M28_dom"/>
</dbReference>
<dbReference type="PANTHER" id="PTHR12147:SF22">
    <property type="entry name" value="ENDOPLASMIC RETICULUM METALLOPEPTIDASE 1"/>
    <property type="match status" value="1"/>
</dbReference>
<dbReference type="SUPFAM" id="SSF53187">
    <property type="entry name" value="Zn-dependent exopeptidases"/>
    <property type="match status" value="1"/>
</dbReference>
<keyword evidence="10 16" id="KW-1133">Transmembrane helix</keyword>
<comment type="subcellular location">
    <subcellularLocation>
        <location evidence="2">Endoplasmic reticulum membrane</location>
        <topology evidence="2">Multi-pass membrane protein</topology>
    </subcellularLocation>
</comment>
<evidence type="ECO:0000256" key="13">
    <source>
        <dbReference type="ARBA" id="ARBA00023180"/>
    </source>
</evidence>
<accession>A0A183IRJ6</accession>
<dbReference type="FunFam" id="3.40.630.10:FF:000008">
    <property type="entry name" value="Endoplasmic reticulum metallopeptidase 1"/>
    <property type="match status" value="1"/>
</dbReference>
<dbReference type="GO" id="GO:0005789">
    <property type="term" value="C:endoplasmic reticulum membrane"/>
    <property type="evidence" value="ECO:0007669"/>
    <property type="project" value="UniProtKB-SubCell"/>
</dbReference>
<keyword evidence="7" id="KW-0378">Hydrolase</keyword>
<evidence type="ECO:0000256" key="14">
    <source>
        <dbReference type="ARBA" id="ARBA00078796"/>
    </source>
</evidence>
<evidence type="ECO:0000259" key="17">
    <source>
        <dbReference type="Pfam" id="PF04389"/>
    </source>
</evidence>
<dbReference type="PANTHER" id="PTHR12147">
    <property type="entry name" value="METALLOPEPTIDASE M28 FAMILY MEMBER"/>
    <property type="match status" value="1"/>
</dbReference>
<evidence type="ECO:0000256" key="5">
    <source>
        <dbReference type="ARBA" id="ARBA00022692"/>
    </source>
</evidence>
<dbReference type="EMBL" id="UZAM01009596">
    <property type="protein sequence ID" value="VDP09588.1"/>
    <property type="molecule type" value="Genomic_DNA"/>
</dbReference>
<dbReference type="Proteomes" id="UP000270296">
    <property type="component" value="Unassembled WGS sequence"/>
</dbReference>
<evidence type="ECO:0000256" key="11">
    <source>
        <dbReference type="ARBA" id="ARBA00023049"/>
    </source>
</evidence>
<dbReference type="Gene3D" id="3.40.630.10">
    <property type="entry name" value="Zn peptidases"/>
    <property type="match status" value="1"/>
</dbReference>
<evidence type="ECO:0000256" key="15">
    <source>
        <dbReference type="SAM" id="MobiDB-lite"/>
    </source>
</evidence>
<evidence type="ECO:0000256" key="2">
    <source>
        <dbReference type="ARBA" id="ARBA00004477"/>
    </source>
</evidence>
<evidence type="ECO:0000256" key="16">
    <source>
        <dbReference type="SAM" id="Phobius"/>
    </source>
</evidence>